<feature type="region of interest" description="Disordered" evidence="2">
    <location>
        <begin position="4068"/>
        <end position="4096"/>
    </location>
</feature>
<dbReference type="Pfam" id="PF25794">
    <property type="entry name" value="SACS"/>
    <property type="match status" value="3"/>
</dbReference>
<dbReference type="NCBIfam" id="NF047352">
    <property type="entry name" value="P_loop_sacsin"/>
    <property type="match status" value="3"/>
</dbReference>
<name>A0A8J1L7D7_XENLA</name>
<organism evidence="4 5">
    <name type="scientific">Xenopus laevis</name>
    <name type="common">African clawed frog</name>
    <dbReference type="NCBI Taxonomy" id="8355"/>
    <lineage>
        <taxon>Eukaryota</taxon>
        <taxon>Metazoa</taxon>
        <taxon>Chordata</taxon>
        <taxon>Craniata</taxon>
        <taxon>Vertebrata</taxon>
        <taxon>Euteleostomi</taxon>
        <taxon>Amphibia</taxon>
        <taxon>Batrachia</taxon>
        <taxon>Anura</taxon>
        <taxon>Pipoidea</taxon>
        <taxon>Pipidae</taxon>
        <taxon>Xenopodinae</taxon>
        <taxon>Xenopus</taxon>
        <taxon>Xenopus</taxon>
    </lineage>
</organism>
<gene>
    <name evidence="5" type="primary">LOC108695891</name>
</gene>
<sequence length="4226" mass="484639">MTDFYQRTPPFLIQLQSILRKYPDGGQILKELLQNADDAKASQVIFIYDEREYGTDTLYSEDLHSIQGPALVVYNNEVFSESDWKGIQTPGNSIKRKDPNTVGRFGLGFNSVYHITDYPAIFSGNYVGILDPQESIHHGKGILWNLENNMESIKELTDQFLPFRRVLEDTGLGSWNEILNAGCFQGTLFRFPLRVKPSEISENTYSSEKVQELFESFITDAGISLLFLRHVNTVSLQRIGSDGVVIHLLTVSVSTQTIASTKSDNITTESHLKITSLKDFDGVKECTWLVQTSTAHGSLFTDLIELSEKLSNKPSLDLAYPLNTQDTDVYAGRLSCVLPLPDKEENQTGLPVVINGCFDLTDDRRSMKWLEIDQQHDNAAKWNHILVHNLLPLVYICAVKDAVALVKMSKITTDMAYGIWPNPEKTKFKDKWYSITKQIAQLLLCESFLQTADNSDWITASRAIFVFNIEDNDLQNCIEEVLLFLKQPLVRIPEHIQKTLELAENNTGMLNSVTPSFIRMILKSGNWNTIPNEHKMLLLRYVLSDGQYDDLLNLQLLPLADGTFTSFQNSDSADTVYIDSQDFPRILLPGILHRFLPPNLPKDILSHLSNIGSKRIFRNLLELNEDIIIHSLSEALPKSWLRCHDQVLWNPEDPNHPPSDWLSTFWKFLQRYENNLSFFENHPLLPLNLIEEGCTDIHLARLKIKTTLLFQKREGNNLTENMTNILEQLGCTVIREANTWLWHKNLSSYILVPTPNNILKVFSNLDLNKLLQTFTCMSEESIKEFIECLSQAYTFTAPELDILCQLPIFYPMTSLECSDSRLVPACDLCAVEKNTFPAVPENLLYPKTLIKCRDEADCRLLQQMNIHFLNAPTVALLLGKTIELGWYKNNQQDAQNAILWILRNGDALFIQNSELPSLLENLAFVPCNGALVTPSDLFDPSVKLFNDLFGPHQFPPADYQEETILRTLRTLGLKHQIHKISVSDVIQIAVEVSQKQDHLSVKKSKALIQVCNDTAVLYTINMYENQLRSLAWVPIDSDTRFIEPEKIRNLKYSDIVEFSMPLSGEFNEVASLILGLNDLPPSEKVVENLTTLTQKYQSQDPHSLLIKLHNIYHYVQINIKQFCDSLLSNLSIWNGDGFSYPTEIVLVYPDGLDLSSMVKKVTPDFLIYKNLFIKCGVRQTLTETEVINILYVLESNIESRESLSGTHEEKQLAISILDWMKTNSVHGKEDLPIPVQKYKNTFCLKPLSTTLFCDMDKKHLKDISSSGSDFNIVHEDLSQATAKYLDIPLLSTKILKPEFFEPWGPSEPITVRIKNILREYSESVDIFKELIQNADDAEATVCEFLVDMRQNATSQQSLIDPDMAKCHGPALWSYNNRSFTDNDFHNITRVGAATKETEIKKIGKFGLGFNTVYLITDIPLIMSGSHVVIFDPNVNHIRKHIPNDCNPGIKLNLKMKPEILHIFPDQFQPFSTVFGCELKQPFHYDGTLIRLPFRTEKEANMSQICKQACSEEQIEILIMRFEETTDTLLVFLRNVQVLTIQFLGKDLCPGDQLLRASVQKDNVLRLDVPPDILLQQQINTSQLLGIQMNDLDIAVSNIIKITVQPITKTNEKYYLLQSSLGIEASIHMFSQKKSFICPLPFAGVALPLKKHNNTVKWAPDLKNFNGMVFCFLPLPISTGLPFHLNGCFAVMSNRKGLWDTTEKGEWNQRLLTDAALVALITALSQLQILNQQGDLQDYCYYTFWPDVTKVNTQYKELSKSFYQALTFGISDSFPALFSNGQESCTIKYACFLKLGPTLDQSIYSLAQKIFSLFLKKPYLAVPLPEWVVKGFIVSNCVSELKHCIYNCERFYAEIVFENLNFLDTEDRNMLIIYAIKKQEKYLDNLLVSKPCIPTSCSGKLQFIGKLVQPKSKVAVLYDQEEGCFPQGSDFLHPHVLSRLEDLGMIKDRLSMQEIIQRACKIQIVWKNDRTKALKQICCVLELLNDLHEHLSDSQYQETFRNILFLPAIPPDRKPDGITDLQLYKSEDLFHYKHKELVHLSKPVLSEEHVGKMAGKIVTFLGLDRFPPYHLVLLQLLEANKNSGLLSNHQLSCVAKKCYYYLNQLLQRDPSKSVAIRKQTLDKAIIYTTKVFVSVGFVAHKMPFDASPYLYQLPLEYQEFNILWDCLGIREEFSIQTYFKLLEMMALMYNGSPLPAKELQVALRLILNSAEKIPDDLSCISTDMKIFVPDIHCVLREANHLYFNDTPWLASDDNLDDVFHFCHDMIPRPVALKLGIETKIHHMLNTLKISNLSPWGSQFGAKEELTTRLKNILREYSTQKDILKELIQNADDAEATEIHFVLDSRTHQATSTFGSEWNPLHGPALCIYNNQTFDPKDVEGIQLLGTGGKRGLADKTGRFGTGFNSVYHITDCPSFLTGDKIMCVFDPNLNFLPSSTVDSPGGMFSVNDRFKDTFKDVYNTFLPSVFNLQAGTFFRLPLRMANTVAMSKISNQTVSLENIRNMCRELEEDADSMILFLNNIKTITFSEISDARGVREIMHIKSEFRNLGKSEQIPFQEMLSKVVENDISEILPVRATYLTEIKCSSYNNPHKWLLVKQIGTEGEDNMANVQKMSRLLHEKMIPLGCVAVGLNVNTEGRAFCTLPLPVNTGLSAHISGNFMVDSSRRDICSEDGRSPKTNWNIFILTKVIGPLYSYLLNLIKDMFGNTEPLQFKNWLSYTDFLERYLSFFPYITASVPPLWQKLVRQVYQTISQEQFKLIPIYKKQDKVIFVEWSSLGQSSISEAPCFHLCNGDTDVTLLLQSMNMKLAVGKSLHAIYKEFKESDINVMELSPKTLCNFLRHVPIHPQGNSLPTPVCETILREIKNCKLLVHYCLEVYTRKAQGLDLIGIPLLVTEDGMLRYFNREKPCFYTKFYKLFPDHSNRFAKDYGLETKLLIDIGLLQNLTYEGTYHFITEFLGPAFKTSGKININQTKSHICKEWLKMLWSFFENELQLYQEKQIFKKNFEKIQNLFQDWAILPVTYKMHPNEITLLPLRGVNTILANCTGEVEKCLFNLGFPVVDSTIVSHQMIIIHMDFYLLKTKSCISVVQKLSSERDLNWTILKEGEMDTLLSYFIEGLRTNNKIIYQLQDLPLFETHSGDRRCLSAYKHKHILDVSHLVARTFFELDCQTVFLKRTKANTELSQYLNITFLDEHDFLLKFILRRFQLLSQNEVLQILGYVLDVPDDSKYNEITKALKPLPFIRDRQGELQNAAFFYDSRINLFSTFRLQSRFIPDELIEKFESRQRQLFRLLKDLGMHSEPTEEDFICFATIIQEEEAAGISLELLSPKIKELLENILSLDETKITRKFANELGSIAFLIPLKVCNDLKSLHPPYAKQNVLVPLNGSLLKQKKDDELVAWTSMSLLGVKNYLNHKDIQLLKRFGLLCKPPLCNIVINLKNVCNSRCDSKKLLQIRREILIATYHALQEEQQFNVGSLTEVPFILVNGDALAQPNMVVFNLPYDERFEPYLFKLPKNLLRYTEFFQKAGVEAEATVFHYANVLSTVYEETLNKTSLHSNLKRTVAEATRQLFKILEEEKPNNIHKLKQLHLPGTDGKLYDSSTLVLLNCHFMATEKLSDTFKFCNLDCVKPNMDLYQQESLIKLLPDKIRPKLLSQITEQCIDVNSIAFCTYEENCELWSDFDRILNSPEFQEGLVDLLRSQYNGKITEECAAQKCKAVLEKLEIKCCLNLQTILKHDGDIIKGTNVSKEISVTVGTNGQCQIYFVHKDNIYQTNIVKIISTFAEEMNNIMQNVFSQKSLSILMQMLSCKHPDEIKKILKEKGIWMKRIMRHHQLSLSDPGEPIPSEWYEFLNMNILNSFRVGDFVGYMCPSDEDLYLYAVIVEELDAKTYANCEINMYRIQRGQDIFDDVSILDLYQFKRNIIQKNNALVLVEDTTQADEKDEKWYDLPTEDIKKEINMHLSKLWELPETERKKAIRRLYLKYHPDKNRRQEKLATEMCKYIQKRIEELEAGKSLSNLSQATPSSQYSSRRSNSFRNRTQGSHSRQSRSSTSSESFSDYWAKWDEQAFNHKKEGSSEKTWQKSKGDRSKTTSSNPQEAERWFRQAECDLKAAEHDAGHQHTEWVFFKIHQAVEKALFSAQYMKCGNVDTNVNIHPLANNVSTFDGCLNGINEQVLQMQRHGVDKLKTQYPNYHSPPGIPNDCIPQDKEQEVIGLAKDVLKKIKSYVYQ</sequence>
<feature type="domain" description="J" evidence="3">
    <location>
        <begin position="3950"/>
        <end position="4029"/>
    </location>
</feature>
<keyword evidence="1" id="KW-0175">Coiled coil</keyword>
<feature type="compositionally biased region" description="Basic and acidic residues" evidence="2">
    <location>
        <begin position="4068"/>
        <end position="4087"/>
    </location>
</feature>
<dbReference type="PROSITE" id="PS50076">
    <property type="entry name" value="DNAJ_2"/>
    <property type="match status" value="1"/>
</dbReference>
<proteinExistence type="predicted"/>
<evidence type="ECO:0000259" key="3">
    <source>
        <dbReference type="PROSITE" id="PS50076"/>
    </source>
</evidence>
<dbReference type="KEGG" id="xla:108695891"/>
<dbReference type="Pfam" id="PF05168">
    <property type="entry name" value="HEPN"/>
    <property type="match status" value="1"/>
</dbReference>
<reference evidence="5" key="1">
    <citation type="submission" date="2025-08" db="UniProtKB">
        <authorList>
            <consortium name="RefSeq"/>
        </authorList>
    </citation>
    <scope>IDENTIFICATION</scope>
    <source>
        <strain evidence="5">J_2021</strain>
        <tissue evidence="5">Erythrocytes</tissue>
    </source>
</reference>
<dbReference type="Gene3D" id="1.10.287.110">
    <property type="entry name" value="DnaJ domain"/>
    <property type="match status" value="1"/>
</dbReference>
<feature type="region of interest" description="Disordered" evidence="2">
    <location>
        <begin position="4013"/>
        <end position="4050"/>
    </location>
</feature>
<keyword evidence="4" id="KW-1185">Reference proteome</keyword>
<feature type="coiled-coil region" evidence="1">
    <location>
        <begin position="2308"/>
        <end position="2335"/>
    </location>
</feature>
<evidence type="ECO:0000256" key="2">
    <source>
        <dbReference type="SAM" id="MobiDB-lite"/>
    </source>
</evidence>
<dbReference type="Proteomes" id="UP000186698">
    <property type="component" value="Chromosome 7L"/>
</dbReference>
<accession>A0A8J1L7D7</accession>
<dbReference type="PANTHER" id="PTHR46919:SF5">
    <property type="entry name" value="SACSIN-LIKE"/>
    <property type="match status" value="1"/>
</dbReference>
<dbReference type="InterPro" id="IPR036890">
    <property type="entry name" value="HATPase_C_sf"/>
</dbReference>
<dbReference type="SUPFAM" id="SSF55874">
    <property type="entry name" value="ATPase domain of HSP90 chaperone/DNA topoisomerase II/histidine kinase"/>
    <property type="match status" value="3"/>
</dbReference>
<dbReference type="SUPFAM" id="SSF81593">
    <property type="entry name" value="Nucleotidyltransferase substrate binding subunit/domain"/>
    <property type="match status" value="1"/>
</dbReference>
<dbReference type="PANTHER" id="PTHR46919">
    <property type="entry name" value="ZINC FINGER, C3HC4 TYPE (RING FINGER) FAMILY PROTEIN"/>
    <property type="match status" value="1"/>
</dbReference>
<dbReference type="OrthoDB" id="1262810at2759"/>
<dbReference type="SUPFAM" id="SSF46565">
    <property type="entry name" value="Chaperone J-domain"/>
    <property type="match status" value="1"/>
</dbReference>
<dbReference type="CDD" id="cd06257">
    <property type="entry name" value="DnaJ"/>
    <property type="match status" value="1"/>
</dbReference>
<dbReference type="InterPro" id="IPR058210">
    <property type="entry name" value="SACS/Nov_dom"/>
</dbReference>
<dbReference type="InterPro" id="IPR001623">
    <property type="entry name" value="DnaJ_domain"/>
</dbReference>
<evidence type="ECO:0000313" key="5">
    <source>
        <dbReference type="RefSeq" id="XP_041425461.1"/>
    </source>
</evidence>
<dbReference type="InterPro" id="IPR007842">
    <property type="entry name" value="HEPN_dom"/>
</dbReference>
<dbReference type="RefSeq" id="XP_041425461.1">
    <property type="nucleotide sequence ID" value="XM_041569527.1"/>
</dbReference>
<dbReference type="InterPro" id="IPR036869">
    <property type="entry name" value="J_dom_sf"/>
</dbReference>
<protein>
    <submittedName>
        <fullName evidence="5">Sacsin-like isoform X1</fullName>
    </submittedName>
</protein>
<dbReference type="GeneID" id="108695891"/>
<evidence type="ECO:0000256" key="1">
    <source>
        <dbReference type="SAM" id="Coils"/>
    </source>
</evidence>
<dbReference type="Gene3D" id="1.20.120.330">
    <property type="entry name" value="Nucleotidyltransferases domain 2"/>
    <property type="match status" value="1"/>
</dbReference>
<evidence type="ECO:0000313" key="4">
    <source>
        <dbReference type="Proteomes" id="UP000186698"/>
    </source>
</evidence>
<feature type="compositionally biased region" description="Low complexity" evidence="2">
    <location>
        <begin position="4022"/>
        <end position="4050"/>
    </location>
</feature>